<sequence>MAHQLFYDCVWTKIIDEDVVRRNYTHGYAGTVDFDFFCQFANGIETVLIDWWLTDTGFLLKFKKFDKWRDAKEDGMAWDNDMIAFWESWLDVGYGKLYDEAWSELSAKHEEIRAVIETKAVAID</sequence>
<evidence type="ECO:0000313" key="1">
    <source>
        <dbReference type="EMBL" id="KAJ2898051.1"/>
    </source>
</evidence>
<gene>
    <name evidence="1" type="ORF">MKZ38_004219</name>
</gene>
<evidence type="ECO:0000313" key="2">
    <source>
        <dbReference type="Proteomes" id="UP001201980"/>
    </source>
</evidence>
<accession>A0AAD5RN49</accession>
<reference evidence="1" key="1">
    <citation type="submission" date="2022-07" db="EMBL/GenBank/DDBJ databases">
        <title>Draft genome sequence of Zalerion maritima ATCC 34329, a (micro)plastics degrading marine fungus.</title>
        <authorList>
            <person name="Paco A."/>
            <person name="Goncalves M.F.M."/>
            <person name="Rocha-Santos T.A.P."/>
            <person name="Alves A."/>
        </authorList>
    </citation>
    <scope>NUCLEOTIDE SEQUENCE</scope>
    <source>
        <strain evidence="1">ATCC 34329</strain>
    </source>
</reference>
<organism evidence="1 2">
    <name type="scientific">Zalerion maritima</name>
    <dbReference type="NCBI Taxonomy" id="339359"/>
    <lineage>
        <taxon>Eukaryota</taxon>
        <taxon>Fungi</taxon>
        <taxon>Dikarya</taxon>
        <taxon>Ascomycota</taxon>
        <taxon>Pezizomycotina</taxon>
        <taxon>Sordariomycetes</taxon>
        <taxon>Lulworthiomycetidae</taxon>
        <taxon>Lulworthiales</taxon>
        <taxon>Lulworthiaceae</taxon>
        <taxon>Zalerion</taxon>
    </lineage>
</organism>
<dbReference type="EMBL" id="JAKWBI020000247">
    <property type="protein sequence ID" value="KAJ2898051.1"/>
    <property type="molecule type" value="Genomic_DNA"/>
</dbReference>
<proteinExistence type="predicted"/>
<dbReference type="AlphaFoldDB" id="A0AAD5RN49"/>
<keyword evidence="2" id="KW-1185">Reference proteome</keyword>
<comment type="caution">
    <text evidence="1">The sequence shown here is derived from an EMBL/GenBank/DDBJ whole genome shotgun (WGS) entry which is preliminary data.</text>
</comment>
<protein>
    <submittedName>
        <fullName evidence="1">Uncharacterized protein</fullName>
    </submittedName>
</protein>
<name>A0AAD5RN49_9PEZI</name>
<dbReference type="Proteomes" id="UP001201980">
    <property type="component" value="Unassembled WGS sequence"/>
</dbReference>